<keyword evidence="7" id="KW-0547">Nucleotide-binding</keyword>
<evidence type="ECO:0000256" key="13">
    <source>
        <dbReference type="ARBA" id="ARBA00038416"/>
    </source>
</evidence>
<evidence type="ECO:0000256" key="15">
    <source>
        <dbReference type="ARBA" id="ARBA00041187"/>
    </source>
</evidence>
<keyword evidence="20" id="KW-1185">Reference proteome</keyword>
<keyword evidence="11" id="KW-0472">Membrane</keyword>
<dbReference type="EC" id="7.4.2.10" evidence="14"/>
<keyword evidence="5" id="KW-0997">Cell inner membrane</keyword>
<dbReference type="EMBL" id="JACTUZ010000007">
    <property type="protein sequence ID" value="MBC9176086.1"/>
    <property type="molecule type" value="Genomic_DNA"/>
</dbReference>
<name>A0ABR7R2Y2_9PROT</name>
<dbReference type="PANTHER" id="PTHR43776:SF15">
    <property type="entry name" value="GLUTATHIONE IMPORT ATP-BINDING PROTEIN GSIA"/>
    <property type="match status" value="1"/>
</dbReference>
<keyword evidence="10" id="KW-1278">Translocase</keyword>
<dbReference type="Pfam" id="PF00005">
    <property type="entry name" value="ABC_tran"/>
    <property type="match status" value="2"/>
</dbReference>
<evidence type="ECO:0000256" key="14">
    <source>
        <dbReference type="ARBA" id="ARBA00039050"/>
    </source>
</evidence>
<evidence type="ECO:0000256" key="6">
    <source>
        <dbReference type="ARBA" id="ARBA00022737"/>
    </source>
</evidence>
<evidence type="ECO:0000256" key="10">
    <source>
        <dbReference type="ARBA" id="ARBA00022967"/>
    </source>
</evidence>
<dbReference type="NCBIfam" id="NF008453">
    <property type="entry name" value="PRK11308.1"/>
    <property type="match status" value="2"/>
</dbReference>
<organism evidence="19 20">
    <name type="scientific">Pseudoroseomonas ludipueritiae</name>
    <dbReference type="NCBI Taxonomy" id="198093"/>
    <lineage>
        <taxon>Bacteria</taxon>
        <taxon>Pseudomonadati</taxon>
        <taxon>Pseudomonadota</taxon>
        <taxon>Alphaproteobacteria</taxon>
        <taxon>Acetobacterales</taxon>
        <taxon>Acetobacteraceae</taxon>
        <taxon>Pseudoroseomonas</taxon>
    </lineage>
</organism>
<evidence type="ECO:0000256" key="7">
    <source>
        <dbReference type="ARBA" id="ARBA00022741"/>
    </source>
</evidence>
<evidence type="ECO:0000256" key="1">
    <source>
        <dbReference type="ARBA" id="ARBA00004417"/>
    </source>
</evidence>
<dbReference type="InterPro" id="IPR013563">
    <property type="entry name" value="Oligopep_ABC_C"/>
</dbReference>
<comment type="subcellular location">
    <subcellularLocation>
        <location evidence="1">Cell inner membrane</location>
        <topology evidence="1">Peripheral membrane protein</topology>
    </subcellularLocation>
</comment>
<evidence type="ECO:0000256" key="16">
    <source>
        <dbReference type="ARBA" id="ARBA00047640"/>
    </source>
</evidence>
<dbReference type="PROSITE" id="PS00211">
    <property type="entry name" value="ABC_TRANSPORTER_1"/>
    <property type="match status" value="2"/>
</dbReference>
<evidence type="ECO:0000313" key="20">
    <source>
        <dbReference type="Proteomes" id="UP000603940"/>
    </source>
</evidence>
<dbReference type="SMART" id="SM00382">
    <property type="entry name" value="AAA"/>
    <property type="match status" value="2"/>
</dbReference>
<evidence type="ECO:0000256" key="2">
    <source>
        <dbReference type="ARBA" id="ARBA00011469"/>
    </source>
</evidence>
<dbReference type="InterPro" id="IPR027417">
    <property type="entry name" value="P-loop_NTPase"/>
</dbReference>
<evidence type="ECO:0000256" key="17">
    <source>
        <dbReference type="SAM" id="MobiDB-lite"/>
    </source>
</evidence>
<gene>
    <name evidence="19" type="ORF">IBL25_03885</name>
</gene>
<sequence length="610" mass="66877">MPLSSATPPTLLRISGLTVRFGDFTAVEGLDLTVAPGETVALVGESGSGKSVTSLAVTRLIDHAGGRIVSGQIKFQDREGRLRDLTAETPEAMRRLRGPEIAMIFQEPMTSLNPVLKVGEQITEAIRLHQGMDGAAALAEAKRLLEKVRIPEAARQLERYPFQMSGGMRQRVMIAMALSCRPRLLIADEPTTALDVTVQAQVLRLIRSLQQETGLGMIFITHDMGVVAEIADRVVVMRRGRKVEEGEVNRIFAAPSHPYTKRLLDAVPVLGSLAEQPLPVPFPMPEAPAPQPLDTVRPEAEPVLELRGLTTRFDVRRGWLGKVAGRIHAAEQVSFSIRPGETLAVVGESGCGKSTTGRSIIRLEQPQSGEIRFAGEDVTVLDRQKEARLRRGVQFIFQDPFASLDPRLTVGFSVAEPILTHNLLQGRAVQDRVAQLLTQVGLGPEHARRYPHELSGGQRQRVCIARALASEPRLIIADEAVAALDVSIRAQVVNLMMRLQQEMGLAYLFISHDMAVVERISHRVAVMYLGQVVEIGPRQAVMNDPQHPYTKRLLAAVPVPDPARRGHDRGLDDSEVPSPLRRPDDPPEVAPLVPVGPDHYVARHRIGGLY</sequence>
<keyword evidence="9 19" id="KW-0067">ATP-binding</keyword>
<accession>A0ABR7R2Y2</accession>
<evidence type="ECO:0000256" key="5">
    <source>
        <dbReference type="ARBA" id="ARBA00022519"/>
    </source>
</evidence>
<evidence type="ECO:0000259" key="18">
    <source>
        <dbReference type="PROSITE" id="PS50893"/>
    </source>
</evidence>
<feature type="compositionally biased region" description="Basic and acidic residues" evidence="17">
    <location>
        <begin position="562"/>
        <end position="572"/>
    </location>
</feature>
<keyword evidence="3" id="KW-0813">Transport</keyword>
<evidence type="ECO:0000256" key="12">
    <source>
        <dbReference type="ARBA" id="ARBA00037530"/>
    </source>
</evidence>
<feature type="domain" description="ABC transporter" evidence="18">
    <location>
        <begin position="12"/>
        <end position="264"/>
    </location>
</feature>
<dbReference type="PANTHER" id="PTHR43776">
    <property type="entry name" value="TRANSPORT ATP-BINDING PROTEIN"/>
    <property type="match status" value="1"/>
</dbReference>
<feature type="region of interest" description="Disordered" evidence="17">
    <location>
        <begin position="560"/>
        <end position="594"/>
    </location>
</feature>
<keyword evidence="6" id="KW-0677">Repeat</keyword>
<comment type="catalytic activity">
    <reaction evidence="16">
        <text>glutathione(out) + ATP + H2O = glutathione(in) + ADP + phosphate + H(+)</text>
        <dbReference type="Rhea" id="RHEA:29791"/>
        <dbReference type="ChEBI" id="CHEBI:15377"/>
        <dbReference type="ChEBI" id="CHEBI:15378"/>
        <dbReference type="ChEBI" id="CHEBI:30616"/>
        <dbReference type="ChEBI" id="CHEBI:43474"/>
        <dbReference type="ChEBI" id="CHEBI:57925"/>
        <dbReference type="ChEBI" id="CHEBI:456216"/>
        <dbReference type="EC" id="7.4.2.10"/>
    </reaction>
</comment>
<keyword evidence="4" id="KW-1003">Cell membrane</keyword>
<proteinExistence type="inferred from homology"/>
<evidence type="ECO:0000313" key="19">
    <source>
        <dbReference type="EMBL" id="MBC9176086.1"/>
    </source>
</evidence>
<evidence type="ECO:0000256" key="11">
    <source>
        <dbReference type="ARBA" id="ARBA00023136"/>
    </source>
</evidence>
<dbReference type="Pfam" id="PF08352">
    <property type="entry name" value="oligo_HPY"/>
    <property type="match status" value="2"/>
</dbReference>
<comment type="similarity">
    <text evidence="13">Belongs to the ABC transporter superfamily. Glutathione importer (TC 3.A.1.5.11) family.</text>
</comment>
<comment type="subunit">
    <text evidence="2">The complex is composed of two ATP-binding proteins (GsiA), two transmembrane proteins (GsiC and GsiD) and a solute-binding protein (GsiB).</text>
</comment>
<reference evidence="19 20" key="1">
    <citation type="journal article" date="2009" name="Int. J. Syst. Evol. Microbiol.">
        <title>Transfer of Teichococcus ludipueritiae and Muricoccus roseus to the genus Roseomonas, as Roseomonas ludipueritiae comb. nov. and Roseomonas rosea comb. nov., respectively, and emended description of the genus Roseomonas.</title>
        <authorList>
            <person name="Sanchez-Porro C."/>
            <person name="Gallego V."/>
            <person name="Busse H.J."/>
            <person name="Kampfer P."/>
            <person name="Ventosa A."/>
        </authorList>
    </citation>
    <scope>NUCLEOTIDE SEQUENCE [LARGE SCALE GENOMIC DNA]</scope>
    <source>
        <strain evidence="19 20">DSM 14915</strain>
    </source>
</reference>
<dbReference type="CDD" id="cd03257">
    <property type="entry name" value="ABC_NikE_OppD_transporters"/>
    <property type="match status" value="2"/>
</dbReference>
<evidence type="ECO:0000256" key="8">
    <source>
        <dbReference type="ARBA" id="ARBA00022801"/>
    </source>
</evidence>
<dbReference type="InterPro" id="IPR003593">
    <property type="entry name" value="AAA+_ATPase"/>
</dbReference>
<keyword evidence="8" id="KW-0378">Hydrolase</keyword>
<dbReference type="InterPro" id="IPR003439">
    <property type="entry name" value="ABC_transporter-like_ATP-bd"/>
</dbReference>
<dbReference type="SUPFAM" id="SSF52540">
    <property type="entry name" value="P-loop containing nucleoside triphosphate hydrolases"/>
    <property type="match status" value="2"/>
</dbReference>
<comment type="function">
    <text evidence="12">Part of the ABC transporter complex GsiABCD involved in glutathione import. Responsible for energy coupling to the transport system.</text>
</comment>
<evidence type="ECO:0000256" key="3">
    <source>
        <dbReference type="ARBA" id="ARBA00022448"/>
    </source>
</evidence>
<dbReference type="NCBIfam" id="NF007739">
    <property type="entry name" value="PRK10419.1"/>
    <property type="match status" value="2"/>
</dbReference>
<feature type="domain" description="ABC transporter" evidence="18">
    <location>
        <begin position="315"/>
        <end position="554"/>
    </location>
</feature>
<dbReference type="GO" id="GO:0005524">
    <property type="term" value="F:ATP binding"/>
    <property type="evidence" value="ECO:0007669"/>
    <property type="project" value="UniProtKB-KW"/>
</dbReference>
<evidence type="ECO:0000256" key="4">
    <source>
        <dbReference type="ARBA" id="ARBA00022475"/>
    </source>
</evidence>
<comment type="caution">
    <text evidence="19">The sequence shown here is derived from an EMBL/GenBank/DDBJ whole genome shotgun (WGS) entry which is preliminary data.</text>
</comment>
<dbReference type="InterPro" id="IPR017871">
    <property type="entry name" value="ABC_transporter-like_CS"/>
</dbReference>
<dbReference type="PROSITE" id="PS50893">
    <property type="entry name" value="ABC_TRANSPORTER_2"/>
    <property type="match status" value="2"/>
</dbReference>
<dbReference type="InterPro" id="IPR050319">
    <property type="entry name" value="ABC_transp_ATP-bind"/>
</dbReference>
<protein>
    <recommendedName>
        <fullName evidence="15">Glutathione import ATP-binding protein GsiA</fullName>
        <ecNumber evidence="14">7.4.2.10</ecNumber>
    </recommendedName>
</protein>
<dbReference type="Gene3D" id="3.40.50.300">
    <property type="entry name" value="P-loop containing nucleotide triphosphate hydrolases"/>
    <property type="match status" value="2"/>
</dbReference>
<evidence type="ECO:0000256" key="9">
    <source>
        <dbReference type="ARBA" id="ARBA00022840"/>
    </source>
</evidence>
<dbReference type="Proteomes" id="UP000603940">
    <property type="component" value="Unassembled WGS sequence"/>
</dbReference>